<evidence type="ECO:0000256" key="4">
    <source>
        <dbReference type="ARBA" id="ARBA00022679"/>
    </source>
</evidence>
<dbReference type="GO" id="GO:0005524">
    <property type="term" value="F:ATP binding"/>
    <property type="evidence" value="ECO:0007669"/>
    <property type="project" value="UniProtKB-KW"/>
</dbReference>
<organism evidence="14 15">
    <name type="scientific">Stephanodiscus triporus</name>
    <dbReference type="NCBI Taxonomy" id="2934178"/>
    <lineage>
        <taxon>Eukaryota</taxon>
        <taxon>Sar</taxon>
        <taxon>Stramenopiles</taxon>
        <taxon>Ochrophyta</taxon>
        <taxon>Bacillariophyta</taxon>
        <taxon>Coscinodiscophyceae</taxon>
        <taxon>Thalassiosirophycidae</taxon>
        <taxon>Stephanodiscales</taxon>
        <taxon>Stephanodiscaceae</taxon>
        <taxon>Stephanodiscus</taxon>
    </lineage>
</organism>
<keyword evidence="6" id="KW-0418">Kinase</keyword>
<evidence type="ECO:0000256" key="1">
    <source>
        <dbReference type="ARBA" id="ARBA00006485"/>
    </source>
</evidence>
<dbReference type="PROSITE" id="PS50011">
    <property type="entry name" value="PROTEIN_KINASE_DOM"/>
    <property type="match status" value="1"/>
</dbReference>
<dbReference type="PANTHER" id="PTHR24056">
    <property type="entry name" value="CELL DIVISION PROTEIN KINASE"/>
    <property type="match status" value="1"/>
</dbReference>
<dbReference type="PROSITE" id="PS00108">
    <property type="entry name" value="PROTEIN_KINASE_ST"/>
    <property type="match status" value="1"/>
</dbReference>
<dbReference type="Pfam" id="PF00069">
    <property type="entry name" value="Pkinase"/>
    <property type="match status" value="1"/>
</dbReference>
<keyword evidence="7" id="KW-0067">ATP-binding</keyword>
<gene>
    <name evidence="14" type="ORF">ACHAW5_001988</name>
</gene>
<dbReference type="Proteomes" id="UP001530315">
    <property type="component" value="Unassembled WGS sequence"/>
</dbReference>
<accession>A0ABD3QJD1</accession>
<dbReference type="EC" id="2.7.11.22" evidence="2"/>
<proteinExistence type="inferred from homology"/>
<dbReference type="InterPro" id="IPR000719">
    <property type="entry name" value="Prot_kinase_dom"/>
</dbReference>
<dbReference type="EMBL" id="JALLAZ020000213">
    <property type="protein sequence ID" value="KAL3800529.1"/>
    <property type="molecule type" value="Genomic_DNA"/>
</dbReference>
<keyword evidence="4" id="KW-0808">Transferase</keyword>
<dbReference type="InterPro" id="IPR008271">
    <property type="entry name" value="Ser/Thr_kinase_AS"/>
</dbReference>
<comment type="caution">
    <text evidence="14">The sequence shown here is derived from an EMBL/GenBank/DDBJ whole genome shotgun (WGS) entry which is preliminary data.</text>
</comment>
<evidence type="ECO:0000313" key="14">
    <source>
        <dbReference type="EMBL" id="KAL3800529.1"/>
    </source>
</evidence>
<sequence>MADALNHRRLKSFASGPPHNYFQLPPVAVQSIAHDILSALKHLHDHRILHRDVKPGNLYITKDGRIQLGDFGLAKAVPQLAYAKAERHSSASSGFKTCMTHEGNSSVTQGLCTLQYRPPELLFGSTGIHHESVDIWSAGCVLAELLTLSGPLFPGQSVLDQLGRIFDVLGTPTEESWPSVSMLPDWNKVRFETKPGTGLRQKILGEDSWNNLGCLVGKMLTLDPCCRPSAQKCLQHSWLLSFNDSCESDESWERQARQSVANELIPSFLQIANPIYFSPSNEESGNNETTDVIIGDKKSTDECSTRDPFAYTKYYASKIAYSRRSFPQSFYPDHQKLKNGIGSQRNQSCK</sequence>
<evidence type="ECO:0000256" key="12">
    <source>
        <dbReference type="SAM" id="MobiDB-lite"/>
    </source>
</evidence>
<evidence type="ECO:0000256" key="3">
    <source>
        <dbReference type="ARBA" id="ARBA00022527"/>
    </source>
</evidence>
<reference evidence="14 15" key="1">
    <citation type="submission" date="2024-10" db="EMBL/GenBank/DDBJ databases">
        <title>Updated reference genomes for cyclostephanoid diatoms.</title>
        <authorList>
            <person name="Roberts W.R."/>
            <person name="Alverson A.J."/>
        </authorList>
    </citation>
    <scope>NUCLEOTIDE SEQUENCE [LARGE SCALE GENOMIC DNA]</scope>
    <source>
        <strain evidence="14 15">AJA276-08</strain>
    </source>
</reference>
<evidence type="ECO:0000256" key="10">
    <source>
        <dbReference type="ARBA" id="ARBA00041902"/>
    </source>
</evidence>
<protein>
    <recommendedName>
        <fullName evidence="9">Cyclin-dependent kinase 2 homolog</fullName>
        <ecNumber evidence="2">2.7.11.22</ecNumber>
    </recommendedName>
    <alternativeName>
        <fullName evidence="10">Cell division control protein 2 homolog</fullName>
    </alternativeName>
    <alternativeName>
        <fullName evidence="11">cdc2-related kinase 2</fullName>
    </alternativeName>
</protein>
<keyword evidence="5" id="KW-0547">Nucleotide-binding</keyword>
<dbReference type="SMART" id="SM00220">
    <property type="entry name" value="S_TKc"/>
    <property type="match status" value="1"/>
</dbReference>
<evidence type="ECO:0000256" key="2">
    <source>
        <dbReference type="ARBA" id="ARBA00012425"/>
    </source>
</evidence>
<keyword evidence="15" id="KW-1185">Reference proteome</keyword>
<dbReference type="GO" id="GO:0004693">
    <property type="term" value="F:cyclin-dependent protein serine/threonine kinase activity"/>
    <property type="evidence" value="ECO:0007669"/>
    <property type="project" value="UniProtKB-EC"/>
</dbReference>
<feature type="region of interest" description="Disordered" evidence="12">
    <location>
        <begin position="330"/>
        <end position="350"/>
    </location>
</feature>
<name>A0ABD3QJD1_9STRA</name>
<dbReference type="InterPro" id="IPR011009">
    <property type="entry name" value="Kinase-like_dom_sf"/>
</dbReference>
<comment type="subunit">
    <text evidence="8">May form a complex composed of at least the catalytic subunit CRK2 and a cyclin.</text>
</comment>
<evidence type="ECO:0000256" key="5">
    <source>
        <dbReference type="ARBA" id="ARBA00022741"/>
    </source>
</evidence>
<dbReference type="PANTHER" id="PTHR24056:SF254">
    <property type="entry name" value="CYCLIN-DEPENDENT KINASE 2"/>
    <property type="match status" value="1"/>
</dbReference>
<comment type="similarity">
    <text evidence="1">Belongs to the protein kinase superfamily. CMGC Ser/Thr protein kinase family. CDC2/CDKX subfamily.</text>
</comment>
<dbReference type="AlphaFoldDB" id="A0ABD3QJD1"/>
<evidence type="ECO:0000256" key="7">
    <source>
        <dbReference type="ARBA" id="ARBA00022840"/>
    </source>
</evidence>
<dbReference type="InterPro" id="IPR050108">
    <property type="entry name" value="CDK"/>
</dbReference>
<feature type="domain" description="Protein kinase" evidence="13">
    <location>
        <begin position="1"/>
        <end position="239"/>
    </location>
</feature>
<evidence type="ECO:0000256" key="8">
    <source>
        <dbReference type="ARBA" id="ARBA00038543"/>
    </source>
</evidence>
<evidence type="ECO:0000259" key="13">
    <source>
        <dbReference type="PROSITE" id="PS50011"/>
    </source>
</evidence>
<evidence type="ECO:0000256" key="6">
    <source>
        <dbReference type="ARBA" id="ARBA00022777"/>
    </source>
</evidence>
<dbReference type="SUPFAM" id="SSF56112">
    <property type="entry name" value="Protein kinase-like (PK-like)"/>
    <property type="match status" value="1"/>
</dbReference>
<evidence type="ECO:0000313" key="15">
    <source>
        <dbReference type="Proteomes" id="UP001530315"/>
    </source>
</evidence>
<feature type="compositionally biased region" description="Polar residues" evidence="12">
    <location>
        <begin position="341"/>
        <end position="350"/>
    </location>
</feature>
<dbReference type="Gene3D" id="1.10.510.10">
    <property type="entry name" value="Transferase(Phosphotransferase) domain 1"/>
    <property type="match status" value="1"/>
</dbReference>
<keyword evidence="3" id="KW-0723">Serine/threonine-protein kinase</keyword>
<evidence type="ECO:0000256" key="9">
    <source>
        <dbReference type="ARBA" id="ARBA00039612"/>
    </source>
</evidence>
<evidence type="ECO:0000256" key="11">
    <source>
        <dbReference type="ARBA" id="ARBA00042858"/>
    </source>
</evidence>